<evidence type="ECO:0000256" key="7">
    <source>
        <dbReference type="ARBA" id="ARBA00022679"/>
    </source>
</evidence>
<dbReference type="CDD" id="cd18084">
    <property type="entry name" value="RsmE-like"/>
    <property type="match status" value="1"/>
</dbReference>
<comment type="subcellular location">
    <subcellularLocation>
        <location evidence="1">Cytoplasm</location>
    </subcellularLocation>
</comment>
<evidence type="ECO:0000256" key="6">
    <source>
        <dbReference type="ARBA" id="ARBA00022603"/>
    </source>
</evidence>
<evidence type="ECO:0000256" key="2">
    <source>
        <dbReference type="ARBA" id="ARBA00005528"/>
    </source>
</evidence>
<evidence type="ECO:0000256" key="5">
    <source>
        <dbReference type="ARBA" id="ARBA00022552"/>
    </source>
</evidence>
<comment type="catalytic activity">
    <reaction evidence="10">
        <text>uridine(1498) in 16S rRNA + S-adenosyl-L-methionine = N(3)-methyluridine(1498) in 16S rRNA + S-adenosyl-L-homocysteine + H(+)</text>
        <dbReference type="Rhea" id="RHEA:42920"/>
        <dbReference type="Rhea" id="RHEA-COMP:10283"/>
        <dbReference type="Rhea" id="RHEA-COMP:10284"/>
        <dbReference type="ChEBI" id="CHEBI:15378"/>
        <dbReference type="ChEBI" id="CHEBI:57856"/>
        <dbReference type="ChEBI" id="CHEBI:59789"/>
        <dbReference type="ChEBI" id="CHEBI:65315"/>
        <dbReference type="ChEBI" id="CHEBI:74502"/>
        <dbReference type="EC" id="2.1.1.193"/>
    </reaction>
</comment>
<name>A0A7S4KNT6_GUITH</name>
<organism evidence="12">
    <name type="scientific">Guillardia theta</name>
    <name type="common">Cryptophyte</name>
    <name type="synonym">Cryptomonas phi</name>
    <dbReference type="NCBI Taxonomy" id="55529"/>
    <lineage>
        <taxon>Eukaryota</taxon>
        <taxon>Cryptophyceae</taxon>
        <taxon>Pyrenomonadales</taxon>
        <taxon>Geminigeraceae</taxon>
        <taxon>Guillardia</taxon>
    </lineage>
</organism>
<keyword evidence="8" id="KW-0949">S-adenosyl-L-methionine</keyword>
<proteinExistence type="inferred from homology"/>
<comment type="similarity">
    <text evidence="2">Belongs to the RNA methyltransferase RsmE family.</text>
</comment>
<evidence type="ECO:0000313" key="12">
    <source>
        <dbReference type="EMBL" id="CAE2300835.1"/>
    </source>
</evidence>
<keyword evidence="4" id="KW-0963">Cytoplasm</keyword>
<dbReference type="InterPro" id="IPR046886">
    <property type="entry name" value="RsmE_MTase_dom"/>
</dbReference>
<evidence type="ECO:0000259" key="11">
    <source>
        <dbReference type="Pfam" id="PF04452"/>
    </source>
</evidence>
<keyword evidence="6" id="KW-0489">Methyltransferase</keyword>
<dbReference type="Pfam" id="PF04452">
    <property type="entry name" value="Methyltrans_RNA"/>
    <property type="match status" value="1"/>
</dbReference>
<feature type="domain" description="Ribosomal RNA small subunit methyltransferase E methyltransferase" evidence="11">
    <location>
        <begin position="1"/>
        <end position="147"/>
    </location>
</feature>
<evidence type="ECO:0000256" key="10">
    <source>
        <dbReference type="ARBA" id="ARBA00047944"/>
    </source>
</evidence>
<dbReference type="PANTHER" id="PTHR30027:SF3">
    <property type="entry name" value="16S RRNA (URACIL(1498)-N(3))-METHYLTRANSFERASE"/>
    <property type="match status" value="1"/>
</dbReference>
<dbReference type="NCBIfam" id="TIGR00046">
    <property type="entry name" value="RsmE family RNA methyltransferase"/>
    <property type="match status" value="1"/>
</dbReference>
<accession>A0A7S4KNT6</accession>
<dbReference type="AlphaFoldDB" id="A0A7S4KNT6"/>
<protein>
    <recommendedName>
        <fullName evidence="3">16S rRNA (uracil(1498)-N(3))-methyltransferase</fullName>
        <ecNumber evidence="3">2.1.1.193</ecNumber>
    </recommendedName>
</protein>
<evidence type="ECO:0000256" key="3">
    <source>
        <dbReference type="ARBA" id="ARBA00012328"/>
    </source>
</evidence>
<reference evidence="12" key="1">
    <citation type="submission" date="2021-01" db="EMBL/GenBank/DDBJ databases">
        <authorList>
            <person name="Corre E."/>
            <person name="Pelletier E."/>
            <person name="Niang G."/>
            <person name="Scheremetjew M."/>
            <person name="Finn R."/>
            <person name="Kale V."/>
            <person name="Holt S."/>
            <person name="Cochrane G."/>
            <person name="Meng A."/>
            <person name="Brown T."/>
            <person name="Cohen L."/>
        </authorList>
    </citation>
    <scope>NUCLEOTIDE SEQUENCE</scope>
    <source>
        <strain evidence="12">CCMP 2712</strain>
    </source>
</reference>
<evidence type="ECO:0000256" key="1">
    <source>
        <dbReference type="ARBA" id="ARBA00004496"/>
    </source>
</evidence>
<comment type="function">
    <text evidence="9">Specifically methylates the N3 position of the uracil ring of uridine 1498 (m3U1498) in 16S rRNA. Acts on the fully assembled 30S ribosomal subunit.</text>
</comment>
<evidence type="ECO:0000256" key="8">
    <source>
        <dbReference type="ARBA" id="ARBA00022691"/>
    </source>
</evidence>
<dbReference type="Gene3D" id="3.40.1280.10">
    <property type="match status" value="1"/>
</dbReference>
<dbReference type="PANTHER" id="PTHR30027">
    <property type="entry name" value="RIBOSOMAL RNA SMALL SUBUNIT METHYLTRANSFERASE E"/>
    <property type="match status" value="1"/>
</dbReference>
<gene>
    <name evidence="12" type="ORF">GTHE00462_LOCUS15884</name>
</gene>
<evidence type="ECO:0000256" key="4">
    <source>
        <dbReference type="ARBA" id="ARBA00022490"/>
    </source>
</evidence>
<dbReference type="GO" id="GO:0070475">
    <property type="term" value="P:rRNA base methylation"/>
    <property type="evidence" value="ECO:0007669"/>
    <property type="project" value="TreeGrafter"/>
</dbReference>
<evidence type="ECO:0000256" key="9">
    <source>
        <dbReference type="ARBA" id="ARBA00025699"/>
    </source>
</evidence>
<dbReference type="EC" id="2.1.1.193" evidence="3"/>
<dbReference type="SUPFAM" id="SSF75217">
    <property type="entry name" value="alpha/beta knot"/>
    <property type="match status" value="1"/>
</dbReference>
<dbReference type="GO" id="GO:0005737">
    <property type="term" value="C:cytoplasm"/>
    <property type="evidence" value="ECO:0007669"/>
    <property type="project" value="UniProtKB-SubCell"/>
</dbReference>
<dbReference type="InterPro" id="IPR006700">
    <property type="entry name" value="RsmE"/>
</dbReference>
<sequence>MGVANVIFCNANKVQQDYFGSHLLRPPMSKMRQALKEGLEQAGETYLPKVHVAKRLKYFLEEQLDQICPDTIRMVGHPQKSWLPPLPPMRDVQVPPNGRILVGVGPEAGWQDPYELELLGEHGFQGISLGPRTYRTEVALISLLALANERLEMADLQEKGRR</sequence>
<dbReference type="InterPro" id="IPR029028">
    <property type="entry name" value="Alpha/beta_knot_MTases"/>
</dbReference>
<keyword evidence="7" id="KW-0808">Transferase</keyword>
<keyword evidence="5" id="KW-0698">rRNA processing</keyword>
<dbReference type="InterPro" id="IPR029026">
    <property type="entry name" value="tRNA_m1G_MTases_N"/>
</dbReference>
<dbReference type="EMBL" id="HBKN01020179">
    <property type="protein sequence ID" value="CAE2300835.1"/>
    <property type="molecule type" value="Transcribed_RNA"/>
</dbReference>
<dbReference type="GO" id="GO:0070042">
    <property type="term" value="F:rRNA (uridine-N3-)-methyltransferase activity"/>
    <property type="evidence" value="ECO:0007669"/>
    <property type="project" value="TreeGrafter"/>
</dbReference>